<dbReference type="InterPro" id="IPR001021">
    <property type="entry name" value="Ribosomal_bL25_long"/>
</dbReference>
<dbReference type="Pfam" id="PF14693">
    <property type="entry name" value="Ribosomal_TL5_C"/>
    <property type="match status" value="1"/>
</dbReference>
<dbReference type="HAMAP" id="MF_01334">
    <property type="entry name" value="Ribosomal_bL25_CTC"/>
    <property type="match status" value="1"/>
</dbReference>
<dbReference type="Gene3D" id="2.40.240.10">
    <property type="entry name" value="Ribosomal Protein L25, Chain P"/>
    <property type="match status" value="1"/>
</dbReference>
<evidence type="ECO:0000313" key="8">
    <source>
        <dbReference type="EMBL" id="CAB4743876.1"/>
    </source>
</evidence>
<evidence type="ECO:0000259" key="6">
    <source>
        <dbReference type="Pfam" id="PF14693"/>
    </source>
</evidence>
<dbReference type="SUPFAM" id="SSF50715">
    <property type="entry name" value="Ribosomal protein L25-like"/>
    <property type="match status" value="1"/>
</dbReference>
<dbReference type="GO" id="GO:0003735">
    <property type="term" value="F:structural constituent of ribosome"/>
    <property type="evidence" value="ECO:0007669"/>
    <property type="project" value="InterPro"/>
</dbReference>
<dbReference type="Pfam" id="PF01386">
    <property type="entry name" value="Ribosomal_L25p"/>
    <property type="match status" value="1"/>
</dbReference>
<dbReference type="EMBL" id="CAFBQP010000003">
    <property type="protein sequence ID" value="CAB5051867.1"/>
    <property type="molecule type" value="Genomic_DNA"/>
</dbReference>
<dbReference type="InterPro" id="IPR020057">
    <property type="entry name" value="Ribosomal_bL25_b-dom"/>
</dbReference>
<dbReference type="Gene3D" id="2.170.120.20">
    <property type="entry name" value="Ribosomal protein L25, beta domain"/>
    <property type="match status" value="1"/>
</dbReference>
<dbReference type="GO" id="GO:0022625">
    <property type="term" value="C:cytosolic large ribosomal subunit"/>
    <property type="evidence" value="ECO:0007669"/>
    <property type="project" value="TreeGrafter"/>
</dbReference>
<dbReference type="GO" id="GO:0006412">
    <property type="term" value="P:translation"/>
    <property type="evidence" value="ECO:0007669"/>
    <property type="project" value="InterPro"/>
</dbReference>
<evidence type="ECO:0000313" key="11">
    <source>
        <dbReference type="EMBL" id="CAB5051867.1"/>
    </source>
</evidence>
<gene>
    <name evidence="7" type="ORF">UFOPK2602_01255</name>
    <name evidence="8" type="ORF">UFOPK2806_00572</name>
    <name evidence="9" type="ORF">UFOPK3001_00303</name>
    <name evidence="10" type="ORF">UFOPK3954_00108</name>
    <name evidence="11" type="ORF">UFOPK4306_00106</name>
</gene>
<protein>
    <submittedName>
        <fullName evidence="9">Unannotated protein</fullName>
    </submittedName>
</protein>
<evidence type="ECO:0000313" key="7">
    <source>
        <dbReference type="EMBL" id="CAB4712717.1"/>
    </source>
</evidence>
<evidence type="ECO:0000256" key="4">
    <source>
        <dbReference type="ARBA" id="ARBA00023274"/>
    </source>
</evidence>
<keyword evidence="4" id="KW-0687">Ribonucleoprotein</keyword>
<dbReference type="GO" id="GO:0008097">
    <property type="term" value="F:5S rRNA binding"/>
    <property type="evidence" value="ECO:0007669"/>
    <property type="project" value="InterPro"/>
</dbReference>
<dbReference type="EMBL" id="CAFBON010000005">
    <property type="protein sequence ID" value="CAB4973892.1"/>
    <property type="molecule type" value="Genomic_DNA"/>
</dbReference>
<dbReference type="InterPro" id="IPR011035">
    <property type="entry name" value="Ribosomal_bL25/Gln-tRNA_synth"/>
</dbReference>
<dbReference type="CDD" id="cd00495">
    <property type="entry name" value="Ribosomal_L25_TL5_CTC"/>
    <property type="match status" value="1"/>
</dbReference>
<name>A0A6J6X3J2_9ZZZZ</name>
<evidence type="ECO:0000256" key="2">
    <source>
        <dbReference type="ARBA" id="ARBA00022884"/>
    </source>
</evidence>
<reference evidence="9" key="1">
    <citation type="submission" date="2020-05" db="EMBL/GenBank/DDBJ databases">
        <authorList>
            <person name="Chiriac C."/>
            <person name="Salcher M."/>
            <person name="Ghai R."/>
            <person name="Kavagutti S V."/>
        </authorList>
    </citation>
    <scope>NUCLEOTIDE SEQUENCE</scope>
</reference>
<dbReference type="InterPro" id="IPR029751">
    <property type="entry name" value="Ribosomal_L25_dom"/>
</dbReference>
<dbReference type="NCBIfam" id="TIGR00731">
    <property type="entry name" value="bL25_bact_ctc"/>
    <property type="match status" value="1"/>
</dbReference>
<feature type="domain" description="Large ribosomal subunit protein bL25 L25" evidence="5">
    <location>
        <begin position="11"/>
        <end position="93"/>
    </location>
</feature>
<proteinExistence type="inferred from homology"/>
<feature type="domain" description="Large ribosomal subunit protein bL25 beta" evidence="6">
    <location>
        <begin position="102"/>
        <end position="179"/>
    </location>
</feature>
<dbReference type="InterPro" id="IPR037121">
    <property type="entry name" value="Ribosomal_bL25_C"/>
</dbReference>
<dbReference type="EMBL" id="CAEZXX010000080">
    <property type="protein sequence ID" value="CAB4712717.1"/>
    <property type="molecule type" value="Genomic_DNA"/>
</dbReference>
<dbReference type="EMBL" id="CAFAAJ010000013">
    <property type="protein sequence ID" value="CAB4791442.1"/>
    <property type="molecule type" value="Genomic_DNA"/>
</dbReference>
<evidence type="ECO:0000259" key="5">
    <source>
        <dbReference type="Pfam" id="PF01386"/>
    </source>
</evidence>
<evidence type="ECO:0000313" key="9">
    <source>
        <dbReference type="EMBL" id="CAB4791442.1"/>
    </source>
</evidence>
<dbReference type="InterPro" id="IPR020056">
    <property type="entry name" value="Rbsml_bL25/Gln-tRNA_synth_N"/>
</dbReference>
<sequence length="192" mass="20338">MPTNVLVATTGRETGSATSRRLRAQDNIPAVVYGHGMSPVSVTVVRRDLRIAVSGANGFNTVLSLKVGNDTLVALIKEVQRHPVKRTVSHLDFLVVNPDEQITVHVPLHLYGEAKAVLQAGGLVDPAVDHIDLVTTPNQMPSEVRLDITDLQPGQVIHLSELTLPAGCTAIGDPDMPVVIAMLGSLGAPARS</sequence>
<dbReference type="PANTHER" id="PTHR33284">
    <property type="entry name" value="RIBOSOMAL PROTEIN L25/GLN-TRNA SYNTHETASE, ANTI-CODON-BINDING DOMAIN-CONTAINING PROTEIN"/>
    <property type="match status" value="1"/>
</dbReference>
<evidence type="ECO:0000256" key="1">
    <source>
        <dbReference type="ARBA" id="ARBA00022730"/>
    </source>
</evidence>
<evidence type="ECO:0000256" key="3">
    <source>
        <dbReference type="ARBA" id="ARBA00022980"/>
    </source>
</evidence>
<dbReference type="PANTHER" id="PTHR33284:SF1">
    <property type="entry name" value="RIBOSOMAL PROTEIN L25_GLN-TRNA SYNTHETASE, ANTI-CODON-BINDING DOMAIN-CONTAINING PROTEIN"/>
    <property type="match status" value="1"/>
</dbReference>
<dbReference type="NCBIfam" id="NF004612">
    <property type="entry name" value="PRK05943.1"/>
    <property type="match status" value="1"/>
</dbReference>
<keyword evidence="3" id="KW-0689">Ribosomal protein</keyword>
<dbReference type="AlphaFoldDB" id="A0A6J6X3J2"/>
<evidence type="ECO:0000313" key="10">
    <source>
        <dbReference type="EMBL" id="CAB4973892.1"/>
    </source>
</evidence>
<dbReference type="EMBL" id="CAEZYY010000005">
    <property type="protein sequence ID" value="CAB4743876.1"/>
    <property type="molecule type" value="Genomic_DNA"/>
</dbReference>
<keyword evidence="2" id="KW-0694">RNA-binding</keyword>
<dbReference type="InterPro" id="IPR020930">
    <property type="entry name" value="Ribosomal_uL5_bac-type"/>
</dbReference>
<keyword evidence="1" id="KW-0699">rRNA-binding</keyword>
<organism evidence="9">
    <name type="scientific">freshwater metagenome</name>
    <dbReference type="NCBI Taxonomy" id="449393"/>
    <lineage>
        <taxon>unclassified sequences</taxon>
        <taxon>metagenomes</taxon>
        <taxon>ecological metagenomes</taxon>
    </lineage>
</organism>
<accession>A0A6J6X3J2</accession>